<evidence type="ECO:0000313" key="6">
    <source>
        <dbReference type="EMBL" id="GAA3525279.1"/>
    </source>
</evidence>
<gene>
    <name evidence="6" type="ORF">GCM10022222_05160</name>
</gene>
<keyword evidence="2" id="KW-0285">Flavoprotein</keyword>
<keyword evidence="4" id="KW-0560">Oxidoreductase</keyword>
<dbReference type="InterPro" id="IPR036188">
    <property type="entry name" value="FAD/NAD-bd_sf"/>
</dbReference>
<evidence type="ECO:0000256" key="3">
    <source>
        <dbReference type="ARBA" id="ARBA00022827"/>
    </source>
</evidence>
<comment type="caution">
    <text evidence="6">The sequence shown here is derived from an EMBL/GenBank/DDBJ whole genome shotgun (WGS) entry which is preliminary data.</text>
</comment>
<feature type="domain" description="FAD dependent oxidoreductase" evidence="5">
    <location>
        <begin position="6"/>
        <end position="343"/>
    </location>
</feature>
<organism evidence="6 7">
    <name type="scientific">Amycolatopsis ultiminotia</name>
    <dbReference type="NCBI Taxonomy" id="543629"/>
    <lineage>
        <taxon>Bacteria</taxon>
        <taxon>Bacillati</taxon>
        <taxon>Actinomycetota</taxon>
        <taxon>Actinomycetes</taxon>
        <taxon>Pseudonocardiales</taxon>
        <taxon>Pseudonocardiaceae</taxon>
        <taxon>Amycolatopsis</taxon>
    </lineage>
</organism>
<comment type="cofactor">
    <cofactor evidence="1">
        <name>FAD</name>
        <dbReference type="ChEBI" id="CHEBI:57692"/>
    </cofactor>
</comment>
<evidence type="ECO:0000256" key="4">
    <source>
        <dbReference type="ARBA" id="ARBA00023002"/>
    </source>
</evidence>
<keyword evidence="3" id="KW-0274">FAD</keyword>
<evidence type="ECO:0000259" key="5">
    <source>
        <dbReference type="Pfam" id="PF01266"/>
    </source>
</evidence>
<name>A0ABP6V178_9PSEU</name>
<dbReference type="Pfam" id="PF01266">
    <property type="entry name" value="DAO"/>
    <property type="match status" value="1"/>
</dbReference>
<dbReference type="Gene3D" id="3.50.50.60">
    <property type="entry name" value="FAD/NAD(P)-binding domain"/>
    <property type="match status" value="1"/>
</dbReference>
<sequence>MRRDADVIVVGAGCTGLSVAWHLAARGVEVLVLDRQPEPEAEQGTIGFLVADGDLAPHRGALRSLRLWRELEATAGIEVLTRTGGIVHGDSAELDLLAWVADAAGSPGRWLPPEEAVERWPGIRYGSRIFFHPLGGRLDTAAAAAALQRLSRRADGVVLRAGEQVTAISARGEDGVEVRSESRGYCARRVVVAAGVASARLADGFLSLPPLFSAREESVFFAPVREGLPWPVVRHVLGETECAIGGFPAAVRGAPAARGGVAARFETADPDDAGRSARDRALCRYVRDHLPGLDAAPEPSAGRGYTFARKPVFARSGPVVAAAGFSGDQFALLPAVGRAVAELSITSDPHPTGLAS</sequence>
<dbReference type="Gene3D" id="3.30.9.10">
    <property type="entry name" value="D-Amino Acid Oxidase, subunit A, domain 2"/>
    <property type="match status" value="1"/>
</dbReference>
<dbReference type="PANTHER" id="PTHR10961">
    <property type="entry name" value="PEROXISOMAL SARCOSINE OXIDASE"/>
    <property type="match status" value="1"/>
</dbReference>
<dbReference type="PANTHER" id="PTHR10961:SF7">
    <property type="entry name" value="FAD DEPENDENT OXIDOREDUCTASE DOMAIN-CONTAINING PROTEIN"/>
    <property type="match status" value="1"/>
</dbReference>
<evidence type="ECO:0000256" key="1">
    <source>
        <dbReference type="ARBA" id="ARBA00001974"/>
    </source>
</evidence>
<dbReference type="InterPro" id="IPR045170">
    <property type="entry name" value="MTOX"/>
</dbReference>
<protein>
    <recommendedName>
        <fullName evidence="5">FAD dependent oxidoreductase domain-containing protein</fullName>
    </recommendedName>
</protein>
<proteinExistence type="predicted"/>
<evidence type="ECO:0000256" key="2">
    <source>
        <dbReference type="ARBA" id="ARBA00022630"/>
    </source>
</evidence>
<keyword evidence="7" id="KW-1185">Reference proteome</keyword>
<dbReference type="EMBL" id="BAAAZN010000001">
    <property type="protein sequence ID" value="GAA3525279.1"/>
    <property type="molecule type" value="Genomic_DNA"/>
</dbReference>
<reference evidence="7" key="1">
    <citation type="journal article" date="2019" name="Int. J. Syst. Evol. Microbiol.">
        <title>The Global Catalogue of Microorganisms (GCM) 10K type strain sequencing project: providing services to taxonomists for standard genome sequencing and annotation.</title>
        <authorList>
            <consortium name="The Broad Institute Genomics Platform"/>
            <consortium name="The Broad Institute Genome Sequencing Center for Infectious Disease"/>
            <person name="Wu L."/>
            <person name="Ma J."/>
        </authorList>
    </citation>
    <scope>NUCLEOTIDE SEQUENCE [LARGE SCALE GENOMIC DNA]</scope>
    <source>
        <strain evidence="7">JCM 16898</strain>
    </source>
</reference>
<dbReference type="SUPFAM" id="SSF51905">
    <property type="entry name" value="FAD/NAD(P)-binding domain"/>
    <property type="match status" value="1"/>
</dbReference>
<dbReference type="Proteomes" id="UP001500689">
    <property type="component" value="Unassembled WGS sequence"/>
</dbReference>
<accession>A0ABP6V178</accession>
<evidence type="ECO:0000313" key="7">
    <source>
        <dbReference type="Proteomes" id="UP001500689"/>
    </source>
</evidence>
<dbReference type="InterPro" id="IPR006076">
    <property type="entry name" value="FAD-dep_OxRdtase"/>
</dbReference>